<keyword evidence="7" id="KW-0067">ATP-binding</keyword>
<dbReference type="InterPro" id="IPR003661">
    <property type="entry name" value="HisK_dim/P_dom"/>
</dbReference>
<sequence>MDHTGPLSQDIDSGLLLDALLDAAVDAIVVADAGGRILRVNQAAARLFRHAPDAMVGQDLAMLMPPDMAARHKGFVDHHLATGERRIIGIGRDLVGLRSDGTTFPLHLSVGRAEAGGAPIFVGILHDQTRRRQAEEALTRAQRMDAIGQMTGGIAHDFNNLLTVIVGNLELLEMSDPNPRERDLIDDALSAAEMGADLTSRLLLFSRKGELRPDRLDLAASLSDALRMLRRTLSARIRLETRDGPAPWPVRLDPTQLQTAIINLSLNAQDAMPKGGRLQFEIENVIIDDDYVAQDVDIEPGRYVRLSVMDDGCGMTAEQRSRALEPFYTTKPAGKGTGLGLSMVYGYVRQSGGHVALYSEPGRGTSVALYFPVEDAAQATPVDQSAAITEVGQGEVVLVVEDDAAVRRLSEERVTALGFTVVGARDADEAWRILEDRKDVRVVFTDLIMPGTMTGEDLAQRIATEHPGVAVLLTSGFSGGMANLEGIPGAPRLLRKPYRQADLAQAFRAVLPKDG</sequence>
<evidence type="ECO:0000313" key="15">
    <source>
        <dbReference type="Proteomes" id="UP000786693"/>
    </source>
</evidence>
<evidence type="ECO:0000259" key="10">
    <source>
        <dbReference type="PROSITE" id="PS50109"/>
    </source>
</evidence>
<feature type="domain" description="Histidine kinase" evidence="10">
    <location>
        <begin position="153"/>
        <end position="375"/>
    </location>
</feature>
<comment type="caution">
    <text evidence="14">The sequence shown here is derived from an EMBL/GenBank/DDBJ whole genome shotgun (WGS) entry which is preliminary data.</text>
</comment>
<evidence type="ECO:0000256" key="8">
    <source>
        <dbReference type="ARBA" id="ARBA00023012"/>
    </source>
</evidence>
<reference evidence="14 15" key="1">
    <citation type="submission" date="2021-05" db="EMBL/GenBank/DDBJ databases">
        <title>Bacteria Genome sequencing.</title>
        <authorList>
            <person name="Takabe Y."/>
            <person name="Nakajima Y."/>
            <person name="Suzuki S."/>
            <person name="Shiozaki T."/>
        </authorList>
    </citation>
    <scope>NUCLEOTIDE SEQUENCE [LARGE SCALE GENOMIC DNA]</scope>
    <source>
        <strain evidence="14 15">AI_62</strain>
    </source>
</reference>
<dbReference type="InterPro" id="IPR001789">
    <property type="entry name" value="Sig_transdc_resp-reg_receiver"/>
</dbReference>
<dbReference type="Proteomes" id="UP000786693">
    <property type="component" value="Unassembled WGS sequence"/>
</dbReference>
<dbReference type="PROSITE" id="PS50112">
    <property type="entry name" value="PAS"/>
    <property type="match status" value="1"/>
</dbReference>
<dbReference type="Pfam" id="PF00512">
    <property type="entry name" value="HisKA"/>
    <property type="match status" value="1"/>
</dbReference>
<dbReference type="InterPro" id="IPR011006">
    <property type="entry name" value="CheY-like_superfamily"/>
</dbReference>
<organism evidence="14 15">
    <name type="scientific">Jannaschia pagri</name>
    <dbReference type="NCBI Taxonomy" id="2829797"/>
    <lineage>
        <taxon>Bacteria</taxon>
        <taxon>Pseudomonadati</taxon>
        <taxon>Pseudomonadota</taxon>
        <taxon>Alphaproteobacteria</taxon>
        <taxon>Rhodobacterales</taxon>
        <taxon>Roseobacteraceae</taxon>
        <taxon>Jannaschia</taxon>
    </lineage>
</organism>
<dbReference type="SUPFAM" id="SSF55785">
    <property type="entry name" value="PYP-like sensor domain (PAS domain)"/>
    <property type="match status" value="1"/>
</dbReference>
<evidence type="ECO:0000256" key="9">
    <source>
        <dbReference type="PROSITE-ProRule" id="PRU00169"/>
    </source>
</evidence>
<feature type="domain" description="PAS" evidence="12">
    <location>
        <begin position="13"/>
        <end position="83"/>
    </location>
</feature>
<feature type="domain" description="PAC" evidence="13">
    <location>
        <begin position="81"/>
        <end position="140"/>
    </location>
</feature>
<accession>A0ABQ4NM07</accession>
<dbReference type="Pfam" id="PF00072">
    <property type="entry name" value="Response_reg"/>
    <property type="match status" value="1"/>
</dbReference>
<dbReference type="PANTHER" id="PTHR43065">
    <property type="entry name" value="SENSOR HISTIDINE KINASE"/>
    <property type="match status" value="1"/>
</dbReference>
<keyword evidence="3 9" id="KW-0597">Phosphoprotein</keyword>
<dbReference type="InterPro" id="IPR035965">
    <property type="entry name" value="PAS-like_dom_sf"/>
</dbReference>
<dbReference type="InterPro" id="IPR003594">
    <property type="entry name" value="HATPase_dom"/>
</dbReference>
<dbReference type="GO" id="GO:0016301">
    <property type="term" value="F:kinase activity"/>
    <property type="evidence" value="ECO:0007669"/>
    <property type="project" value="UniProtKB-KW"/>
</dbReference>
<dbReference type="SUPFAM" id="SSF47384">
    <property type="entry name" value="Homodimeric domain of signal transducing histidine kinase"/>
    <property type="match status" value="1"/>
</dbReference>
<keyword evidence="6 14" id="KW-0418">Kinase</keyword>
<dbReference type="Pfam" id="PF02518">
    <property type="entry name" value="HATPase_c"/>
    <property type="match status" value="1"/>
</dbReference>
<dbReference type="SUPFAM" id="SSF55874">
    <property type="entry name" value="ATPase domain of HSP90 chaperone/DNA topoisomerase II/histidine kinase"/>
    <property type="match status" value="1"/>
</dbReference>
<dbReference type="CDD" id="cd00082">
    <property type="entry name" value="HisKA"/>
    <property type="match status" value="1"/>
</dbReference>
<dbReference type="PRINTS" id="PR00344">
    <property type="entry name" value="BCTRLSENSOR"/>
</dbReference>
<gene>
    <name evidence="14" type="ORF">JANAI62_20090</name>
</gene>
<comment type="catalytic activity">
    <reaction evidence="1">
        <text>ATP + protein L-histidine = ADP + protein N-phospho-L-histidine.</text>
        <dbReference type="EC" id="2.7.13.3"/>
    </reaction>
</comment>
<dbReference type="PROSITE" id="PS50110">
    <property type="entry name" value="RESPONSE_REGULATORY"/>
    <property type="match status" value="1"/>
</dbReference>
<evidence type="ECO:0000259" key="12">
    <source>
        <dbReference type="PROSITE" id="PS50112"/>
    </source>
</evidence>
<dbReference type="SMART" id="SM00388">
    <property type="entry name" value="HisKA"/>
    <property type="match status" value="1"/>
</dbReference>
<keyword evidence="5" id="KW-0547">Nucleotide-binding</keyword>
<protein>
    <recommendedName>
        <fullName evidence="2">histidine kinase</fullName>
        <ecNumber evidence="2">2.7.13.3</ecNumber>
    </recommendedName>
</protein>
<dbReference type="SMART" id="SM00091">
    <property type="entry name" value="PAS"/>
    <property type="match status" value="1"/>
</dbReference>
<evidence type="ECO:0000256" key="1">
    <source>
        <dbReference type="ARBA" id="ARBA00000085"/>
    </source>
</evidence>
<dbReference type="InterPro" id="IPR004358">
    <property type="entry name" value="Sig_transdc_His_kin-like_C"/>
</dbReference>
<evidence type="ECO:0000256" key="3">
    <source>
        <dbReference type="ARBA" id="ARBA00022553"/>
    </source>
</evidence>
<keyword evidence="4" id="KW-0808">Transferase</keyword>
<dbReference type="RefSeq" id="WP_220748880.1">
    <property type="nucleotide sequence ID" value="NZ_BPFH01000003.1"/>
</dbReference>
<evidence type="ECO:0000256" key="2">
    <source>
        <dbReference type="ARBA" id="ARBA00012438"/>
    </source>
</evidence>
<dbReference type="PROSITE" id="PS50109">
    <property type="entry name" value="HIS_KIN"/>
    <property type="match status" value="1"/>
</dbReference>
<feature type="modified residue" description="4-aspartylphosphate" evidence="9">
    <location>
        <position position="446"/>
    </location>
</feature>
<dbReference type="SMART" id="SM00448">
    <property type="entry name" value="REC"/>
    <property type="match status" value="1"/>
</dbReference>
<dbReference type="InterPro" id="IPR036890">
    <property type="entry name" value="HATPase_C_sf"/>
</dbReference>
<dbReference type="EC" id="2.7.13.3" evidence="2"/>
<dbReference type="Pfam" id="PF00989">
    <property type="entry name" value="PAS"/>
    <property type="match status" value="1"/>
</dbReference>
<evidence type="ECO:0000259" key="11">
    <source>
        <dbReference type="PROSITE" id="PS50110"/>
    </source>
</evidence>
<dbReference type="NCBIfam" id="TIGR00229">
    <property type="entry name" value="sensory_box"/>
    <property type="match status" value="1"/>
</dbReference>
<dbReference type="InterPro" id="IPR000700">
    <property type="entry name" value="PAS-assoc_C"/>
</dbReference>
<dbReference type="SUPFAM" id="SSF52172">
    <property type="entry name" value="CheY-like"/>
    <property type="match status" value="1"/>
</dbReference>
<dbReference type="CDD" id="cd00130">
    <property type="entry name" value="PAS"/>
    <property type="match status" value="1"/>
</dbReference>
<dbReference type="Gene3D" id="1.10.287.130">
    <property type="match status" value="1"/>
</dbReference>
<proteinExistence type="predicted"/>
<dbReference type="InterPro" id="IPR036097">
    <property type="entry name" value="HisK_dim/P_sf"/>
</dbReference>
<name>A0ABQ4NM07_9RHOB</name>
<evidence type="ECO:0000256" key="4">
    <source>
        <dbReference type="ARBA" id="ARBA00022679"/>
    </source>
</evidence>
<evidence type="ECO:0000259" key="13">
    <source>
        <dbReference type="PROSITE" id="PS50113"/>
    </source>
</evidence>
<dbReference type="Gene3D" id="3.30.565.10">
    <property type="entry name" value="Histidine kinase-like ATPase, C-terminal domain"/>
    <property type="match status" value="1"/>
</dbReference>
<dbReference type="SMART" id="SM00387">
    <property type="entry name" value="HATPase_c"/>
    <property type="match status" value="1"/>
</dbReference>
<dbReference type="Gene3D" id="3.30.450.20">
    <property type="entry name" value="PAS domain"/>
    <property type="match status" value="1"/>
</dbReference>
<dbReference type="PROSITE" id="PS50113">
    <property type="entry name" value="PAC"/>
    <property type="match status" value="1"/>
</dbReference>
<dbReference type="InterPro" id="IPR013767">
    <property type="entry name" value="PAS_fold"/>
</dbReference>
<dbReference type="InterPro" id="IPR005467">
    <property type="entry name" value="His_kinase_dom"/>
</dbReference>
<keyword evidence="8" id="KW-0902">Two-component regulatory system</keyword>
<dbReference type="PANTHER" id="PTHR43065:SF42">
    <property type="entry name" value="TWO-COMPONENT SENSOR PPRA"/>
    <property type="match status" value="1"/>
</dbReference>
<keyword evidence="15" id="KW-1185">Reference proteome</keyword>
<dbReference type="InterPro" id="IPR000014">
    <property type="entry name" value="PAS"/>
</dbReference>
<evidence type="ECO:0000313" key="14">
    <source>
        <dbReference type="EMBL" id="GIT95386.1"/>
    </source>
</evidence>
<evidence type="ECO:0000256" key="5">
    <source>
        <dbReference type="ARBA" id="ARBA00022741"/>
    </source>
</evidence>
<evidence type="ECO:0000256" key="7">
    <source>
        <dbReference type="ARBA" id="ARBA00022840"/>
    </source>
</evidence>
<evidence type="ECO:0000256" key="6">
    <source>
        <dbReference type="ARBA" id="ARBA00022777"/>
    </source>
</evidence>
<dbReference type="Gene3D" id="3.40.50.2300">
    <property type="match status" value="1"/>
</dbReference>
<feature type="domain" description="Response regulatory" evidence="11">
    <location>
        <begin position="396"/>
        <end position="511"/>
    </location>
</feature>
<dbReference type="EMBL" id="BPFH01000003">
    <property type="protein sequence ID" value="GIT95386.1"/>
    <property type="molecule type" value="Genomic_DNA"/>
</dbReference>